<dbReference type="Proteomes" id="UP001183176">
    <property type="component" value="Unassembled WGS sequence"/>
</dbReference>
<name>A0ABU2JGG9_9ACTN</name>
<dbReference type="InterPro" id="IPR028087">
    <property type="entry name" value="Tad_N"/>
</dbReference>
<proteinExistence type="predicted"/>
<dbReference type="EMBL" id="JAVREH010000065">
    <property type="protein sequence ID" value="MDT0264037.1"/>
    <property type="molecule type" value="Genomic_DNA"/>
</dbReference>
<gene>
    <name evidence="3" type="ORF">RM423_21925</name>
</gene>
<evidence type="ECO:0000313" key="4">
    <source>
        <dbReference type="Proteomes" id="UP001183176"/>
    </source>
</evidence>
<keyword evidence="1" id="KW-0812">Transmembrane</keyword>
<evidence type="ECO:0000256" key="1">
    <source>
        <dbReference type="SAM" id="Phobius"/>
    </source>
</evidence>
<feature type="transmembrane region" description="Helical" evidence="1">
    <location>
        <begin position="25"/>
        <end position="45"/>
    </location>
</feature>
<evidence type="ECO:0000313" key="3">
    <source>
        <dbReference type="EMBL" id="MDT0264037.1"/>
    </source>
</evidence>
<evidence type="ECO:0000259" key="2">
    <source>
        <dbReference type="Pfam" id="PF13400"/>
    </source>
</evidence>
<keyword evidence="4" id="KW-1185">Reference proteome</keyword>
<feature type="domain" description="Putative Flp pilus-assembly TadG-like N-terminal" evidence="2">
    <location>
        <begin position="22"/>
        <end position="69"/>
    </location>
</feature>
<keyword evidence="1" id="KW-1133">Transmembrane helix</keyword>
<comment type="caution">
    <text evidence="3">The sequence shown here is derived from an EMBL/GenBank/DDBJ whole genome shotgun (WGS) entry which is preliminary data.</text>
</comment>
<sequence>MPSRAGLRQSLRGRLEPADDRGSTIPLILGFFLIALVMVAGAIVASDAFTKQRDLQSVCDGAALAAANAVDGPAARTETLTAALPLAPVQQAAQSYLDRDPARQQVTVRAALSADGHLVMLDCSQHTTLAFQRLLGRPNGFDQHATSSAQGDLH</sequence>
<organism evidence="3 4">
    <name type="scientific">Jatrophihabitans lederbergiae</name>
    <dbReference type="NCBI Taxonomy" id="3075547"/>
    <lineage>
        <taxon>Bacteria</taxon>
        <taxon>Bacillati</taxon>
        <taxon>Actinomycetota</taxon>
        <taxon>Actinomycetes</taxon>
        <taxon>Jatrophihabitantales</taxon>
        <taxon>Jatrophihabitantaceae</taxon>
        <taxon>Jatrophihabitans</taxon>
    </lineage>
</organism>
<dbReference type="RefSeq" id="WP_311425180.1">
    <property type="nucleotide sequence ID" value="NZ_JAVREH010000065.1"/>
</dbReference>
<dbReference type="Pfam" id="PF13400">
    <property type="entry name" value="Tad"/>
    <property type="match status" value="1"/>
</dbReference>
<reference evidence="4" key="1">
    <citation type="submission" date="2023-07" db="EMBL/GenBank/DDBJ databases">
        <title>30 novel species of actinomycetes from the DSMZ collection.</title>
        <authorList>
            <person name="Nouioui I."/>
        </authorList>
    </citation>
    <scope>NUCLEOTIDE SEQUENCE [LARGE SCALE GENOMIC DNA]</scope>
    <source>
        <strain evidence="4">DSM 44399</strain>
    </source>
</reference>
<accession>A0ABU2JGG9</accession>
<protein>
    <submittedName>
        <fullName evidence="3">Pilus assembly protein TadG-related protein</fullName>
    </submittedName>
</protein>
<keyword evidence="1" id="KW-0472">Membrane</keyword>